<accession>A0ABR4H370</accession>
<sequence length="130" mass="14348">MDKTKKRTTVLNWGRETHLATPAIPGQNTWSANHGESTEDLVGLPKGRFQNFFLLAIELTVNGDLFLIAHPVSTIIDRVSSHAIIIAVNLLKIFGIPPTPWIVVLPSDWLALLCNLNIPCTATVQTFNHV</sequence>
<keyword evidence="2" id="KW-1185">Reference proteome</keyword>
<dbReference type="Proteomes" id="UP001610334">
    <property type="component" value="Unassembled WGS sequence"/>
</dbReference>
<organism evidence="1 2">
    <name type="scientific">Aspergillus granulosus</name>
    <dbReference type="NCBI Taxonomy" id="176169"/>
    <lineage>
        <taxon>Eukaryota</taxon>
        <taxon>Fungi</taxon>
        <taxon>Dikarya</taxon>
        <taxon>Ascomycota</taxon>
        <taxon>Pezizomycotina</taxon>
        <taxon>Eurotiomycetes</taxon>
        <taxon>Eurotiomycetidae</taxon>
        <taxon>Eurotiales</taxon>
        <taxon>Aspergillaceae</taxon>
        <taxon>Aspergillus</taxon>
        <taxon>Aspergillus subgen. Nidulantes</taxon>
    </lineage>
</organism>
<protein>
    <submittedName>
        <fullName evidence="1">Uncharacterized protein</fullName>
    </submittedName>
</protein>
<evidence type="ECO:0000313" key="1">
    <source>
        <dbReference type="EMBL" id="KAL2809248.1"/>
    </source>
</evidence>
<name>A0ABR4H370_9EURO</name>
<gene>
    <name evidence="1" type="ORF">BJX63DRAFT_369559</name>
</gene>
<proteinExistence type="predicted"/>
<reference evidence="1 2" key="1">
    <citation type="submission" date="2024-07" db="EMBL/GenBank/DDBJ databases">
        <title>Section-level genome sequencing and comparative genomics of Aspergillus sections Usti and Cavernicolus.</title>
        <authorList>
            <consortium name="Lawrence Berkeley National Laboratory"/>
            <person name="Nybo J.L."/>
            <person name="Vesth T.C."/>
            <person name="Theobald S."/>
            <person name="Frisvad J.C."/>
            <person name="Larsen T.O."/>
            <person name="Kjaerboelling I."/>
            <person name="Rothschild-Mancinelli K."/>
            <person name="Lyhne E.K."/>
            <person name="Kogle M.E."/>
            <person name="Barry K."/>
            <person name="Clum A."/>
            <person name="Na H."/>
            <person name="Ledsgaard L."/>
            <person name="Lin J."/>
            <person name="Lipzen A."/>
            <person name="Kuo A."/>
            <person name="Riley R."/>
            <person name="Mondo S."/>
            <person name="Labutti K."/>
            <person name="Haridas S."/>
            <person name="Pangalinan J."/>
            <person name="Salamov A.A."/>
            <person name="Simmons B.A."/>
            <person name="Magnuson J.K."/>
            <person name="Chen J."/>
            <person name="Drula E."/>
            <person name="Henrissat B."/>
            <person name="Wiebenga A."/>
            <person name="Lubbers R.J."/>
            <person name="Gomes A.C."/>
            <person name="Makela M.R."/>
            <person name="Stajich J."/>
            <person name="Grigoriev I.V."/>
            <person name="Mortensen U.H."/>
            <person name="De Vries R.P."/>
            <person name="Baker S.E."/>
            <person name="Andersen M.R."/>
        </authorList>
    </citation>
    <scope>NUCLEOTIDE SEQUENCE [LARGE SCALE GENOMIC DNA]</scope>
    <source>
        <strain evidence="1 2">CBS 588.65</strain>
    </source>
</reference>
<evidence type="ECO:0000313" key="2">
    <source>
        <dbReference type="Proteomes" id="UP001610334"/>
    </source>
</evidence>
<comment type="caution">
    <text evidence="1">The sequence shown here is derived from an EMBL/GenBank/DDBJ whole genome shotgun (WGS) entry which is preliminary data.</text>
</comment>
<dbReference type="EMBL" id="JBFXLT010000093">
    <property type="protein sequence ID" value="KAL2809248.1"/>
    <property type="molecule type" value="Genomic_DNA"/>
</dbReference>